<dbReference type="EMBL" id="ALBS01000070">
    <property type="protein sequence ID" value="EJT51214.1"/>
    <property type="molecule type" value="Genomic_DNA"/>
</dbReference>
<protein>
    <submittedName>
        <fullName evidence="1">Uncharacterized protein</fullName>
    </submittedName>
</protein>
<organism evidence="1 2">
    <name type="scientific">Trichosporon asahii var. asahii (strain ATCC 90039 / CBS 2479 / JCM 2466 / KCTC 7840 / NBRC 103889/ NCYC 2677 / UAMH 7654)</name>
    <name type="common">Yeast</name>
    <dbReference type="NCBI Taxonomy" id="1186058"/>
    <lineage>
        <taxon>Eukaryota</taxon>
        <taxon>Fungi</taxon>
        <taxon>Dikarya</taxon>
        <taxon>Basidiomycota</taxon>
        <taxon>Agaricomycotina</taxon>
        <taxon>Tremellomycetes</taxon>
        <taxon>Trichosporonales</taxon>
        <taxon>Trichosporonaceae</taxon>
        <taxon>Trichosporon</taxon>
    </lineage>
</organism>
<comment type="caution">
    <text evidence="1">The sequence shown here is derived from an EMBL/GenBank/DDBJ whole genome shotgun (WGS) entry which is preliminary data.</text>
</comment>
<dbReference type="KEGG" id="tasa:A1Q1_07591"/>
<gene>
    <name evidence="1" type="ORF">A1Q1_07591</name>
</gene>
<dbReference type="AlphaFoldDB" id="J6F2L3"/>
<dbReference type="VEuPathDB" id="FungiDB:A1Q1_07591"/>
<proteinExistence type="predicted"/>
<name>J6F2L3_TRIAS</name>
<dbReference type="HOGENOM" id="CLU_1229873_0_0_1"/>
<dbReference type="Proteomes" id="UP000002748">
    <property type="component" value="Unassembled WGS sequence"/>
</dbReference>
<sequence length="194" mass="21623">MRATSSLLKKVAQPNPSPRYAAVLPGGQATASTLRNLVSLHHQSATFMRSPEEIPTVFEQTFRYQRPEYESYASYAKRTRAEMALRGDAGIEIMAERSANGVGARRVAGSFQPARMTRNAFRDPDPYARESNLSEREMIVKETLFGTWERDGGKRDVRPGLDGVLEIAERRGGVKKVAKEWKGQEEVGSTEDGM</sequence>
<accession>J6F2L3</accession>
<evidence type="ECO:0000313" key="2">
    <source>
        <dbReference type="Proteomes" id="UP000002748"/>
    </source>
</evidence>
<dbReference type="GeneID" id="25991103"/>
<dbReference type="OrthoDB" id="2569556at2759"/>
<evidence type="ECO:0000313" key="1">
    <source>
        <dbReference type="EMBL" id="EJT51214.1"/>
    </source>
</evidence>
<dbReference type="RefSeq" id="XP_014182459.1">
    <property type="nucleotide sequence ID" value="XM_014326984.1"/>
</dbReference>
<reference evidence="1 2" key="1">
    <citation type="journal article" date="2012" name="Eukaryot. Cell">
        <title>Draft genome sequence of CBS 2479, the standard type strain of Trichosporon asahii.</title>
        <authorList>
            <person name="Yang R.Y."/>
            <person name="Li H.T."/>
            <person name="Zhu H."/>
            <person name="Zhou G.P."/>
            <person name="Wang M."/>
            <person name="Wang L."/>
        </authorList>
    </citation>
    <scope>NUCLEOTIDE SEQUENCE [LARGE SCALE GENOMIC DNA]</scope>
    <source>
        <strain evidence="2">ATCC 90039 / CBS 2479 / JCM 2466 / KCTC 7840 / NCYC 2677 / UAMH 7654</strain>
    </source>
</reference>